<dbReference type="GO" id="GO:0003700">
    <property type="term" value="F:DNA-binding transcription factor activity"/>
    <property type="evidence" value="ECO:0007669"/>
    <property type="project" value="InterPro"/>
</dbReference>
<dbReference type="GO" id="GO:0003677">
    <property type="term" value="F:DNA binding"/>
    <property type="evidence" value="ECO:0007669"/>
    <property type="project" value="UniProtKB-KW"/>
</dbReference>
<evidence type="ECO:0000259" key="4">
    <source>
        <dbReference type="PROSITE" id="PS50987"/>
    </source>
</evidence>
<proteinExistence type="predicted"/>
<dbReference type="KEGG" id="mvo:Mvol_1459"/>
<dbReference type="InParanoid" id="D7DQI7"/>
<dbReference type="AlphaFoldDB" id="D7DQI7"/>
<evidence type="ECO:0000256" key="1">
    <source>
        <dbReference type="ARBA" id="ARBA00023015"/>
    </source>
</evidence>
<dbReference type="InterPro" id="IPR036388">
    <property type="entry name" value="WH-like_DNA-bd_sf"/>
</dbReference>
<keyword evidence="6" id="KW-1185">Reference proteome</keyword>
<dbReference type="Proteomes" id="UP000007722">
    <property type="component" value="Chromosome"/>
</dbReference>
<dbReference type="OrthoDB" id="46231at2157"/>
<dbReference type="CDD" id="cd00090">
    <property type="entry name" value="HTH_ARSR"/>
    <property type="match status" value="1"/>
</dbReference>
<dbReference type="EMBL" id="CP002057">
    <property type="protein sequence ID" value="ADI37114.1"/>
    <property type="molecule type" value="Genomic_DNA"/>
</dbReference>
<dbReference type="PANTHER" id="PTHR43132:SF2">
    <property type="entry name" value="ARSENICAL RESISTANCE OPERON REPRESSOR ARSR-RELATED"/>
    <property type="match status" value="1"/>
</dbReference>
<dbReference type="InterPro" id="IPR036390">
    <property type="entry name" value="WH_DNA-bd_sf"/>
</dbReference>
<dbReference type="eggNOG" id="arCOG01681">
    <property type="taxonomic scope" value="Archaea"/>
</dbReference>
<dbReference type="PROSITE" id="PS50987">
    <property type="entry name" value="HTH_ARSR_2"/>
    <property type="match status" value="1"/>
</dbReference>
<dbReference type="SMART" id="SM00418">
    <property type="entry name" value="HTH_ARSR"/>
    <property type="match status" value="1"/>
</dbReference>
<name>D7DQI7_METV3</name>
<organism evidence="5 6">
    <name type="scientific">Methanococcus voltae (strain ATCC BAA-1334 / A3)</name>
    <dbReference type="NCBI Taxonomy" id="456320"/>
    <lineage>
        <taxon>Archaea</taxon>
        <taxon>Methanobacteriati</taxon>
        <taxon>Methanobacteriota</taxon>
        <taxon>Methanomada group</taxon>
        <taxon>Methanococci</taxon>
        <taxon>Methanococcales</taxon>
        <taxon>Methanococcaceae</taxon>
        <taxon>Methanococcus</taxon>
    </lineage>
</organism>
<dbReference type="PANTHER" id="PTHR43132">
    <property type="entry name" value="ARSENICAL RESISTANCE OPERON REPRESSOR ARSR-RELATED"/>
    <property type="match status" value="1"/>
</dbReference>
<evidence type="ECO:0000313" key="5">
    <source>
        <dbReference type="EMBL" id="ADI37114.1"/>
    </source>
</evidence>
<keyword evidence="2" id="KW-0238">DNA-binding</keyword>
<feature type="domain" description="HTH arsR-type" evidence="4">
    <location>
        <begin position="39"/>
        <end position="129"/>
    </location>
</feature>
<dbReference type="NCBIfam" id="NF033788">
    <property type="entry name" value="HTH_metalloreg"/>
    <property type="match status" value="1"/>
</dbReference>
<dbReference type="InterPro" id="IPR011991">
    <property type="entry name" value="ArsR-like_HTH"/>
</dbReference>
<sequence length="129" mass="14958">MSTHGKKDKFINLEKTEVEMCQEHDNDNTHIEKAMGYLPIDEEILGTSNYFAALSEPNRLKILYILKNGEYCPCELSEILGCTKSALSHQLRILKDKNLIKNRKDGKFIYYSIKDSKISKILEYIKIKN</sequence>
<evidence type="ECO:0000256" key="3">
    <source>
        <dbReference type="ARBA" id="ARBA00023163"/>
    </source>
</evidence>
<evidence type="ECO:0000256" key="2">
    <source>
        <dbReference type="ARBA" id="ARBA00023125"/>
    </source>
</evidence>
<keyword evidence="1" id="KW-0805">Transcription regulation</keyword>
<dbReference type="InterPro" id="IPR001845">
    <property type="entry name" value="HTH_ArsR_DNA-bd_dom"/>
</dbReference>
<dbReference type="InterPro" id="IPR051011">
    <property type="entry name" value="Metal_resp_trans_reg"/>
</dbReference>
<evidence type="ECO:0000313" key="6">
    <source>
        <dbReference type="Proteomes" id="UP000007722"/>
    </source>
</evidence>
<gene>
    <name evidence="5" type="ordered locus">Mvol_1459</name>
</gene>
<dbReference type="STRING" id="456320.Mvol_1459"/>
<keyword evidence="3" id="KW-0804">Transcription</keyword>
<dbReference type="Pfam" id="PF01022">
    <property type="entry name" value="HTH_5"/>
    <property type="match status" value="1"/>
</dbReference>
<reference evidence="5 6" key="1">
    <citation type="submission" date="2010-05" db="EMBL/GenBank/DDBJ databases">
        <title>Complete sequence of Methanococcus voltae A3.</title>
        <authorList>
            <consortium name="US DOE Joint Genome Institute"/>
            <person name="Lucas S."/>
            <person name="Copeland A."/>
            <person name="Lapidus A."/>
            <person name="Cheng J.-F."/>
            <person name="Bruce D."/>
            <person name="Goodwin L."/>
            <person name="Pitluck S."/>
            <person name="Lowry S."/>
            <person name="Clum A."/>
            <person name="Land M."/>
            <person name="Hauser L."/>
            <person name="Kyrpides N."/>
            <person name="Mikhailova N."/>
            <person name="Whitman W.B."/>
            <person name="Woyke T."/>
        </authorList>
    </citation>
    <scope>NUCLEOTIDE SEQUENCE [LARGE SCALE GENOMIC DNA]</scope>
    <source>
        <strain evidence="6">ATCC BAA-1334 / A3</strain>
    </source>
</reference>
<accession>D7DQI7</accession>
<dbReference type="SUPFAM" id="SSF46785">
    <property type="entry name" value="Winged helix' DNA-binding domain"/>
    <property type="match status" value="1"/>
</dbReference>
<dbReference type="Gene3D" id="1.10.10.10">
    <property type="entry name" value="Winged helix-like DNA-binding domain superfamily/Winged helix DNA-binding domain"/>
    <property type="match status" value="1"/>
</dbReference>
<protein>
    <submittedName>
        <fullName evidence="5">Transcriptional regulator, ArsR family</fullName>
    </submittedName>
</protein>
<dbReference type="HOGENOM" id="CLU_097806_7_3_2"/>
<dbReference type="PRINTS" id="PR00778">
    <property type="entry name" value="HTHARSR"/>
</dbReference>